<evidence type="ECO:0000313" key="3">
    <source>
        <dbReference type="Proteomes" id="UP000185746"/>
    </source>
</evidence>
<keyword evidence="3" id="KW-1185">Reference proteome</keyword>
<dbReference type="CDD" id="cd02440">
    <property type="entry name" value="AdoMet_MTases"/>
    <property type="match status" value="1"/>
</dbReference>
<sequence>MKNHPNRLAQKIAFLEDPEKRGDLPPKQLFDLIPIQQSDNFLDLGAGTGYFTIPAAKMVDGTVYAVDIDCEMLEIIKTKAHDEKLTNIETIEGNFSPIPLPDHAVNIALASLVLHEVKPLNETLTEIHRVLKDGGHFVCVEIEKKDNSPDGPPRIHFSVMEQELLKAGFTIQDKLIPTTHIYIFIVQK</sequence>
<dbReference type="AlphaFoldDB" id="A0A1D8JDS4"/>
<dbReference type="GO" id="GO:0032259">
    <property type="term" value="P:methylation"/>
    <property type="evidence" value="ECO:0007669"/>
    <property type="project" value="UniProtKB-KW"/>
</dbReference>
<dbReference type="PANTHER" id="PTHR43591:SF24">
    <property type="entry name" value="2-METHOXY-6-POLYPRENYL-1,4-BENZOQUINOL METHYLASE, MITOCHONDRIAL"/>
    <property type="match status" value="1"/>
</dbReference>
<dbReference type="Gene3D" id="3.40.50.150">
    <property type="entry name" value="Vaccinia Virus protein VP39"/>
    <property type="match status" value="1"/>
</dbReference>
<name>A0A1D8JDS4_9BACL</name>
<reference evidence="2 3" key="1">
    <citation type="submission" date="2016-09" db="EMBL/GenBank/DDBJ databases">
        <title>Complete genome sequence of the Lysinibacillus sphaericus LMG 22257, a specie of Bacillus with ureolytic activity that can effectively biodeposit calcium carbonate.</title>
        <authorList>
            <person name="Yan W."/>
        </authorList>
    </citation>
    <scope>NUCLEOTIDE SEQUENCE [LARGE SCALE GENOMIC DNA]</scope>
    <source>
        <strain evidence="2 3">LMG 22257</strain>
    </source>
</reference>
<dbReference type="InterPro" id="IPR013216">
    <property type="entry name" value="Methyltransf_11"/>
</dbReference>
<organism evidence="2 3">
    <name type="scientific">Sporosarcina ureilytica</name>
    <dbReference type="NCBI Taxonomy" id="298596"/>
    <lineage>
        <taxon>Bacteria</taxon>
        <taxon>Bacillati</taxon>
        <taxon>Bacillota</taxon>
        <taxon>Bacilli</taxon>
        <taxon>Bacillales</taxon>
        <taxon>Caryophanaceae</taxon>
        <taxon>Sporosarcina</taxon>
    </lineage>
</organism>
<dbReference type="RefSeq" id="WP_075526986.1">
    <property type="nucleotide sequence ID" value="NZ_CP017560.1"/>
</dbReference>
<dbReference type="Proteomes" id="UP000185746">
    <property type="component" value="Chromosome"/>
</dbReference>
<accession>A0A1D8JDS4</accession>
<feature type="domain" description="Methyltransferase type 11" evidence="1">
    <location>
        <begin position="42"/>
        <end position="139"/>
    </location>
</feature>
<dbReference type="PANTHER" id="PTHR43591">
    <property type="entry name" value="METHYLTRANSFERASE"/>
    <property type="match status" value="1"/>
</dbReference>
<dbReference type="KEGG" id="surl:BI350_04290"/>
<dbReference type="EMBL" id="CP017560">
    <property type="protein sequence ID" value="AOV06862.1"/>
    <property type="molecule type" value="Genomic_DNA"/>
</dbReference>
<evidence type="ECO:0000259" key="1">
    <source>
        <dbReference type="Pfam" id="PF08241"/>
    </source>
</evidence>
<dbReference type="Pfam" id="PF08241">
    <property type="entry name" value="Methyltransf_11"/>
    <property type="match status" value="1"/>
</dbReference>
<dbReference type="InterPro" id="IPR029063">
    <property type="entry name" value="SAM-dependent_MTases_sf"/>
</dbReference>
<evidence type="ECO:0000313" key="2">
    <source>
        <dbReference type="EMBL" id="AOV06862.1"/>
    </source>
</evidence>
<protein>
    <submittedName>
        <fullName evidence="2">SAM-dependent methyltransferase</fullName>
    </submittedName>
</protein>
<gene>
    <name evidence="2" type="ORF">BI350_04290</name>
</gene>
<dbReference type="SUPFAM" id="SSF53335">
    <property type="entry name" value="S-adenosyl-L-methionine-dependent methyltransferases"/>
    <property type="match status" value="1"/>
</dbReference>
<proteinExistence type="predicted"/>
<keyword evidence="2" id="KW-0808">Transferase</keyword>
<dbReference type="GO" id="GO:0008757">
    <property type="term" value="F:S-adenosylmethionine-dependent methyltransferase activity"/>
    <property type="evidence" value="ECO:0007669"/>
    <property type="project" value="InterPro"/>
</dbReference>
<keyword evidence="2" id="KW-0489">Methyltransferase</keyword>